<dbReference type="GeneID" id="77943284"/>
<evidence type="ECO:0000313" key="1">
    <source>
        <dbReference type="EMBL" id="QGF22043.1"/>
    </source>
</evidence>
<accession>A0A5Q2FA27</accession>
<sequence length="58" mass="6902">MRPSKQPSDIHDSSLRRTLNKKIRTLADSSVTHSARRNFFYRQDEVYPDLFSSTFRQL</sequence>
<name>A0A5Q2FA27_9CAUD</name>
<reference evidence="1 2" key="1">
    <citation type="submission" date="2019-10" db="EMBL/GenBank/DDBJ databases">
        <title>Complete genome sequence of Erwinia phage Midgardsormr38.</title>
        <authorList>
            <person name="Dislers A."/>
            <person name="Zrelovs N."/>
            <person name="Kazaks A."/>
        </authorList>
    </citation>
    <scope>NUCLEOTIDE SEQUENCE [LARGE SCALE GENOMIC DNA]</scope>
</reference>
<dbReference type="RefSeq" id="YP_010667172.1">
    <property type="nucleotide sequence ID" value="NC_070949.1"/>
</dbReference>
<protein>
    <submittedName>
        <fullName evidence="1">Uncharacterized protein</fullName>
    </submittedName>
</protein>
<dbReference type="Proteomes" id="UP000349651">
    <property type="component" value="Segment"/>
</dbReference>
<dbReference type="EMBL" id="MN602881">
    <property type="protein sequence ID" value="QGF22043.1"/>
    <property type="molecule type" value="Genomic_DNA"/>
</dbReference>
<dbReference type="KEGG" id="vg:77943284"/>
<organism evidence="1 2">
    <name type="scientific">Erwinia phage Midgardsormr38</name>
    <dbReference type="NCBI Taxonomy" id="2663326"/>
    <lineage>
        <taxon>Viruses</taxon>
        <taxon>Duplodnaviria</taxon>
        <taxon>Heunggongvirae</taxon>
        <taxon>Uroviricota</taxon>
        <taxon>Caudoviricetes</taxon>
        <taxon>Midgardsormrvirus</taxon>
        <taxon>Midgardsormrvirus midgardsormr38</taxon>
    </lineage>
</organism>
<keyword evidence="2" id="KW-1185">Reference proteome</keyword>
<evidence type="ECO:0000313" key="2">
    <source>
        <dbReference type="Proteomes" id="UP000349651"/>
    </source>
</evidence>
<proteinExistence type="predicted"/>